<dbReference type="PROSITE" id="PS01176">
    <property type="entry name" value="IF2"/>
    <property type="match status" value="1"/>
</dbReference>
<dbReference type="InterPro" id="IPR009000">
    <property type="entry name" value="Transl_B-barrel_sf"/>
</dbReference>
<evidence type="ECO:0000259" key="13">
    <source>
        <dbReference type="PROSITE" id="PS51722"/>
    </source>
</evidence>
<dbReference type="GO" id="GO:0005829">
    <property type="term" value="C:cytosol"/>
    <property type="evidence" value="ECO:0007669"/>
    <property type="project" value="TreeGrafter"/>
</dbReference>
<accession>A0A7C3YSF1</accession>
<dbReference type="InterPro" id="IPR004161">
    <property type="entry name" value="EFTu-like_2"/>
</dbReference>
<organism evidence="14">
    <name type="scientific">candidate division WOR-3 bacterium</name>
    <dbReference type="NCBI Taxonomy" id="2052148"/>
    <lineage>
        <taxon>Bacteria</taxon>
        <taxon>Bacteria division WOR-3</taxon>
    </lineage>
</organism>
<dbReference type="FunFam" id="3.40.50.10050:FF:000001">
    <property type="entry name" value="Translation initiation factor IF-2"/>
    <property type="match status" value="1"/>
</dbReference>
<dbReference type="PANTHER" id="PTHR43381">
    <property type="entry name" value="TRANSLATION INITIATION FACTOR IF-2-RELATED"/>
    <property type="match status" value="1"/>
</dbReference>
<evidence type="ECO:0000256" key="9">
    <source>
        <dbReference type="ARBA" id="ARBA00025162"/>
    </source>
</evidence>
<dbReference type="NCBIfam" id="TIGR00231">
    <property type="entry name" value="small_GTP"/>
    <property type="match status" value="1"/>
</dbReference>
<feature type="domain" description="Tr-type G" evidence="13">
    <location>
        <begin position="189"/>
        <end position="356"/>
    </location>
</feature>
<comment type="subcellular location">
    <subcellularLocation>
        <location evidence="1 10 12">Cytoplasm</location>
    </subcellularLocation>
</comment>
<keyword evidence="7 10" id="KW-0648">Protein biosynthesis</keyword>
<dbReference type="InterPro" id="IPR006847">
    <property type="entry name" value="IF2_N"/>
</dbReference>
<protein>
    <recommendedName>
        <fullName evidence="3 10">Translation initiation factor IF-2</fullName>
    </recommendedName>
</protein>
<comment type="caution">
    <text evidence="14">The sequence shown here is derived from an EMBL/GenBank/DDBJ whole genome shotgun (WGS) entry which is preliminary data.</text>
</comment>
<dbReference type="CDD" id="cd01887">
    <property type="entry name" value="IF2_eIF5B"/>
    <property type="match status" value="1"/>
</dbReference>
<feature type="region of interest" description="G-domain" evidence="10">
    <location>
        <begin position="192"/>
        <end position="340"/>
    </location>
</feature>
<feature type="binding site" evidence="10">
    <location>
        <begin position="198"/>
        <end position="205"/>
    </location>
    <ligand>
        <name>GTP</name>
        <dbReference type="ChEBI" id="CHEBI:37565"/>
    </ligand>
</feature>
<gene>
    <name evidence="10" type="primary">infB</name>
    <name evidence="14" type="ORF">ENX07_02635</name>
</gene>
<keyword evidence="8 10" id="KW-0342">GTP-binding</keyword>
<dbReference type="Pfam" id="PF03144">
    <property type="entry name" value="GTP_EFTU_D2"/>
    <property type="match status" value="1"/>
</dbReference>
<proteinExistence type="inferred from homology"/>
<keyword evidence="4 10" id="KW-0963">Cytoplasm</keyword>
<evidence type="ECO:0000256" key="4">
    <source>
        <dbReference type="ARBA" id="ARBA00022490"/>
    </source>
</evidence>
<evidence type="ECO:0000256" key="12">
    <source>
        <dbReference type="RuleBase" id="RU000645"/>
    </source>
</evidence>
<dbReference type="Gene3D" id="3.40.50.10050">
    <property type="entry name" value="Translation initiation factor IF- 2, domain 3"/>
    <property type="match status" value="1"/>
</dbReference>
<name>A0A7C3YSF1_UNCW3</name>
<dbReference type="InterPro" id="IPR053905">
    <property type="entry name" value="EF-G-like_DII"/>
</dbReference>
<dbReference type="PROSITE" id="PS51722">
    <property type="entry name" value="G_TR_2"/>
    <property type="match status" value="1"/>
</dbReference>
<evidence type="ECO:0000256" key="2">
    <source>
        <dbReference type="ARBA" id="ARBA00007733"/>
    </source>
</evidence>
<dbReference type="Pfam" id="PF11987">
    <property type="entry name" value="IF-2"/>
    <property type="match status" value="1"/>
</dbReference>
<dbReference type="EMBL" id="DTMQ01000016">
    <property type="protein sequence ID" value="HGE98956.1"/>
    <property type="molecule type" value="Genomic_DNA"/>
</dbReference>
<sequence length="685" mass="76198">MQRIRVRDAAKRLSLSCKALVSILKEMGFPDRGYSAYLNYEEYQKVKEKIREEKERAKESLRFKGGKRYSAQHPPLNEALIQKRVQKTLSSLERKEIVKRKRLRRKEEGEVEKKVVKITPYMTVAELASVFERLPSEIIKKCLDMGMIVTINQRLDLDTEMLLAAEFGIEAEVEEIEEILSPPSGEKKRRPPVVVVIGHVDHGKTTLLDYIRKTKVAEREAGHITQNVGAYVVNFNEGQITFLDTPGHEAFTAMRARGLQVTDIAVLVVAADEGVMPQTREAIDHARAAQVPIICAITKIDKPQANPNWVKAQLAENGIRVEGYGGDVLCVETSAYTGQGINDLLAAINLVAEGLDLSVVYDTRARGVVLDGRLEKGRGWIATILVQEGTLKKGDIFVCGEFYGRVRELLNENFEKVSSVTPGLPVQVLGFPGEPSVGERFLVVEDEWQAREIAQKKALAKRESTLKLQKRLTLELVQDKIKTGEIKELHLILKGDASGPVSALRDALENLSLPEVRIRIIHSGAGAITKSDVLLAEASEAIIIGYNTEPLPDAREYAEQAGIEIRTYKVIHAAIDDVRAAMFGLLEPKVEEVFCGRARVKKLFNIPKVGIVAGCIVEEGKIERGAIVRLFRGGKEIFKGEISSLKRFKEDVSLVEAGQECGVLINNLEDIAPDDILEVYKEEKK</sequence>
<evidence type="ECO:0000256" key="5">
    <source>
        <dbReference type="ARBA" id="ARBA00022540"/>
    </source>
</evidence>
<evidence type="ECO:0000256" key="1">
    <source>
        <dbReference type="ARBA" id="ARBA00004496"/>
    </source>
</evidence>
<dbReference type="InterPro" id="IPR005225">
    <property type="entry name" value="Small_GTP-bd"/>
</dbReference>
<dbReference type="PANTHER" id="PTHR43381:SF5">
    <property type="entry name" value="TR-TYPE G DOMAIN-CONTAINING PROTEIN"/>
    <property type="match status" value="1"/>
</dbReference>
<dbReference type="Gene3D" id="3.40.50.300">
    <property type="entry name" value="P-loop containing nucleotide triphosphate hydrolases"/>
    <property type="match status" value="1"/>
</dbReference>
<comment type="similarity">
    <text evidence="2 10 11">Belongs to the TRAFAC class translation factor GTPase superfamily. Classic translation factor GTPase family. IF-2 subfamily.</text>
</comment>
<dbReference type="AlphaFoldDB" id="A0A7C3YSF1"/>
<dbReference type="InterPro" id="IPR000178">
    <property type="entry name" value="TF_IF2_bacterial-like"/>
</dbReference>
<evidence type="ECO:0000256" key="10">
    <source>
        <dbReference type="HAMAP-Rule" id="MF_00100"/>
    </source>
</evidence>
<dbReference type="SUPFAM" id="SSF52156">
    <property type="entry name" value="Initiation factor IF2/eIF5b, domain 3"/>
    <property type="match status" value="1"/>
</dbReference>
<dbReference type="InterPro" id="IPR023115">
    <property type="entry name" value="TIF_IF2_dom3"/>
</dbReference>
<keyword evidence="6 10" id="KW-0547">Nucleotide-binding</keyword>
<dbReference type="SUPFAM" id="SSF52540">
    <property type="entry name" value="P-loop containing nucleoside triphosphate hydrolases"/>
    <property type="match status" value="1"/>
</dbReference>
<feature type="binding site" evidence="10">
    <location>
        <begin position="244"/>
        <end position="248"/>
    </location>
    <ligand>
        <name>GTP</name>
        <dbReference type="ChEBI" id="CHEBI:37565"/>
    </ligand>
</feature>
<keyword evidence="5 10" id="KW-0396">Initiation factor</keyword>
<dbReference type="Pfam" id="PF04760">
    <property type="entry name" value="IF2_N"/>
    <property type="match status" value="1"/>
</dbReference>
<dbReference type="FunFam" id="3.40.50.300:FF:000019">
    <property type="entry name" value="Translation initiation factor IF-2"/>
    <property type="match status" value="1"/>
</dbReference>
<dbReference type="FunFam" id="2.40.30.10:FF:000008">
    <property type="entry name" value="Translation initiation factor IF-2"/>
    <property type="match status" value="1"/>
</dbReference>
<dbReference type="InterPro" id="IPR015760">
    <property type="entry name" value="TIF_IF2"/>
</dbReference>
<reference evidence="14" key="1">
    <citation type="journal article" date="2020" name="mSystems">
        <title>Genome- and Community-Level Interaction Insights into Carbon Utilization and Element Cycling Functions of Hydrothermarchaeota in Hydrothermal Sediment.</title>
        <authorList>
            <person name="Zhou Z."/>
            <person name="Liu Y."/>
            <person name="Xu W."/>
            <person name="Pan J."/>
            <person name="Luo Z.H."/>
            <person name="Li M."/>
        </authorList>
    </citation>
    <scope>NUCLEOTIDE SEQUENCE [LARGE SCALE GENOMIC DNA]</scope>
    <source>
        <strain evidence="14">SpSt-906</strain>
    </source>
</reference>
<dbReference type="NCBIfam" id="TIGR00487">
    <property type="entry name" value="IF-2"/>
    <property type="match status" value="1"/>
</dbReference>
<dbReference type="CDD" id="cd03692">
    <property type="entry name" value="mtIF2_IVc"/>
    <property type="match status" value="1"/>
</dbReference>
<dbReference type="CDD" id="cd03702">
    <property type="entry name" value="IF2_mtIF2_II"/>
    <property type="match status" value="1"/>
</dbReference>
<dbReference type="Pfam" id="PF00009">
    <property type="entry name" value="GTP_EFTU"/>
    <property type="match status" value="1"/>
</dbReference>
<dbReference type="InterPro" id="IPR044145">
    <property type="entry name" value="IF2_II"/>
</dbReference>
<dbReference type="Gene3D" id="1.10.10.2480">
    <property type="match status" value="1"/>
</dbReference>
<feature type="binding site" evidence="10">
    <location>
        <begin position="298"/>
        <end position="301"/>
    </location>
    <ligand>
        <name>GTP</name>
        <dbReference type="ChEBI" id="CHEBI:37565"/>
    </ligand>
</feature>
<dbReference type="InterPro" id="IPR036925">
    <property type="entry name" value="TIF_IF2_dom3_sf"/>
</dbReference>
<dbReference type="SUPFAM" id="SSF50447">
    <property type="entry name" value="Translation proteins"/>
    <property type="match status" value="2"/>
</dbReference>
<dbReference type="Gene3D" id="2.40.30.10">
    <property type="entry name" value="Translation factors"/>
    <property type="match status" value="2"/>
</dbReference>
<evidence type="ECO:0000256" key="3">
    <source>
        <dbReference type="ARBA" id="ARBA00020675"/>
    </source>
</evidence>
<evidence type="ECO:0000256" key="11">
    <source>
        <dbReference type="RuleBase" id="RU000644"/>
    </source>
</evidence>
<dbReference type="InterPro" id="IPR027417">
    <property type="entry name" value="P-loop_NTPase"/>
</dbReference>
<evidence type="ECO:0000256" key="7">
    <source>
        <dbReference type="ARBA" id="ARBA00022917"/>
    </source>
</evidence>
<comment type="function">
    <text evidence="9 10 11">One of the essential components for the initiation of protein synthesis. Protects formylmethionyl-tRNA from spontaneous hydrolysis and promotes its binding to the 30S ribosomal subunits. Also involved in the hydrolysis of GTP during the formation of the 70S ribosomal complex.</text>
</comment>
<evidence type="ECO:0000256" key="8">
    <source>
        <dbReference type="ARBA" id="ARBA00023134"/>
    </source>
</evidence>
<evidence type="ECO:0000313" key="14">
    <source>
        <dbReference type="EMBL" id="HGE98956.1"/>
    </source>
</evidence>
<dbReference type="GO" id="GO:0003743">
    <property type="term" value="F:translation initiation factor activity"/>
    <property type="evidence" value="ECO:0007669"/>
    <property type="project" value="UniProtKB-UniRule"/>
</dbReference>
<dbReference type="HAMAP" id="MF_00100_B">
    <property type="entry name" value="IF_2_B"/>
    <property type="match status" value="1"/>
</dbReference>
<dbReference type="FunFam" id="2.40.30.10:FF:000054">
    <property type="entry name" value="Translation initiation factor IF-2"/>
    <property type="match status" value="1"/>
</dbReference>
<dbReference type="Pfam" id="PF22042">
    <property type="entry name" value="EF-G_D2"/>
    <property type="match status" value="1"/>
</dbReference>
<dbReference type="InterPro" id="IPR000795">
    <property type="entry name" value="T_Tr_GTP-bd_dom"/>
</dbReference>
<dbReference type="GO" id="GO:0003924">
    <property type="term" value="F:GTPase activity"/>
    <property type="evidence" value="ECO:0007669"/>
    <property type="project" value="UniProtKB-UniRule"/>
</dbReference>
<dbReference type="GO" id="GO:0005525">
    <property type="term" value="F:GTP binding"/>
    <property type="evidence" value="ECO:0007669"/>
    <property type="project" value="UniProtKB-KW"/>
</dbReference>
<evidence type="ECO:0000256" key="6">
    <source>
        <dbReference type="ARBA" id="ARBA00022741"/>
    </source>
</evidence>